<accession>A0A6C0CHI4</accession>
<organism evidence="3">
    <name type="scientific">viral metagenome</name>
    <dbReference type="NCBI Taxonomy" id="1070528"/>
    <lineage>
        <taxon>unclassified sequences</taxon>
        <taxon>metagenomes</taxon>
        <taxon>organismal metagenomes</taxon>
    </lineage>
</organism>
<proteinExistence type="predicted"/>
<protein>
    <recommendedName>
        <fullName evidence="2">GIY-YIG domain-containing protein</fullName>
    </recommendedName>
</protein>
<dbReference type="EMBL" id="MN739416">
    <property type="protein sequence ID" value="QHT03763.1"/>
    <property type="molecule type" value="Genomic_DNA"/>
</dbReference>
<feature type="region of interest" description="Disordered" evidence="1">
    <location>
        <begin position="175"/>
        <end position="194"/>
    </location>
</feature>
<dbReference type="PROSITE" id="PS50164">
    <property type="entry name" value="GIY_YIG"/>
    <property type="match status" value="1"/>
</dbReference>
<feature type="domain" description="GIY-YIG" evidence="2">
    <location>
        <begin position="4"/>
        <end position="91"/>
    </location>
</feature>
<sequence>MDYGKSKIYKLECNDGFYYYGATIQPLDTRLRGHKFASKKQSYRVYKHINEIGWDKVKITLVEDYPCKCKEELNKRESEFIYGARKDEKCLNTILSYATEEQKTETREKYLETYKRPLTEQRIEYTHNYNKKYRELKGDELKKKKSEYYYSKKEKCDKKNMENYYKNKEEILRKKREKYHAKKNTEDNNGKTKV</sequence>
<evidence type="ECO:0000259" key="2">
    <source>
        <dbReference type="PROSITE" id="PS50164"/>
    </source>
</evidence>
<dbReference type="AlphaFoldDB" id="A0A6C0CHI4"/>
<evidence type="ECO:0000256" key="1">
    <source>
        <dbReference type="SAM" id="MobiDB-lite"/>
    </source>
</evidence>
<name>A0A6C0CHI4_9ZZZZ</name>
<feature type="compositionally biased region" description="Basic and acidic residues" evidence="1">
    <location>
        <begin position="183"/>
        <end position="194"/>
    </location>
</feature>
<evidence type="ECO:0000313" key="3">
    <source>
        <dbReference type="EMBL" id="QHT03763.1"/>
    </source>
</evidence>
<dbReference type="InterPro" id="IPR000305">
    <property type="entry name" value="GIY-YIG_endonuc"/>
</dbReference>
<reference evidence="3" key="1">
    <citation type="journal article" date="2020" name="Nature">
        <title>Giant virus diversity and host interactions through global metagenomics.</title>
        <authorList>
            <person name="Schulz F."/>
            <person name="Roux S."/>
            <person name="Paez-Espino D."/>
            <person name="Jungbluth S."/>
            <person name="Walsh D.A."/>
            <person name="Denef V.J."/>
            <person name="McMahon K.D."/>
            <person name="Konstantinidis K.T."/>
            <person name="Eloe-Fadrosh E.A."/>
            <person name="Kyrpides N.C."/>
            <person name="Woyke T."/>
        </authorList>
    </citation>
    <scope>NUCLEOTIDE SEQUENCE</scope>
    <source>
        <strain evidence="3">GVMAG-M-3300021120-1</strain>
    </source>
</reference>